<comment type="caution">
    <text evidence="2">The sequence shown here is derived from an EMBL/GenBank/DDBJ whole genome shotgun (WGS) entry which is preliminary data.</text>
</comment>
<feature type="transmembrane region" description="Helical" evidence="1">
    <location>
        <begin position="57"/>
        <end position="75"/>
    </location>
</feature>
<feature type="transmembrane region" description="Helical" evidence="1">
    <location>
        <begin position="205"/>
        <end position="226"/>
    </location>
</feature>
<proteinExistence type="predicted"/>
<keyword evidence="3" id="KW-1185">Reference proteome</keyword>
<keyword evidence="1" id="KW-0812">Transmembrane</keyword>
<sequence>MAQSSSDRVVFRKFLSAPSDAPFRFVLAALVGSDRLWAILVVGIPVVSLLASSVNSFFARVAAGSSVILALWLVWMSHEFTYCRTTFDVNTGSFAKSKPYGGGEYPAVELDNIDEVTIIRFGTTALVKFGYSSSLSNNTPAVVIDNSDTSVFTSHLKHPDVEVRSRSVDLWSMPIDRIHLRIITASVILIGIPVIVWLLHGADPFKSNVVIVPLIVLIGTAIYGMIKRERMLPP</sequence>
<organism evidence="2 3">
    <name type="scientific">Halobium palmae</name>
    <dbReference type="NCBI Taxonomy" id="1776492"/>
    <lineage>
        <taxon>Archaea</taxon>
        <taxon>Methanobacteriati</taxon>
        <taxon>Methanobacteriota</taxon>
        <taxon>Stenosarchaea group</taxon>
        <taxon>Halobacteria</taxon>
        <taxon>Halobacteriales</taxon>
        <taxon>Haloferacaceae</taxon>
        <taxon>Halobium</taxon>
    </lineage>
</organism>
<evidence type="ECO:0000313" key="2">
    <source>
        <dbReference type="EMBL" id="MFC6723878.1"/>
    </source>
</evidence>
<evidence type="ECO:0008006" key="4">
    <source>
        <dbReference type="Google" id="ProtNLM"/>
    </source>
</evidence>
<feature type="transmembrane region" description="Helical" evidence="1">
    <location>
        <begin position="21"/>
        <end position="51"/>
    </location>
</feature>
<keyword evidence="1" id="KW-0472">Membrane</keyword>
<name>A0ABD5RWU6_9EURY</name>
<dbReference type="Proteomes" id="UP001596328">
    <property type="component" value="Unassembled WGS sequence"/>
</dbReference>
<evidence type="ECO:0000313" key="3">
    <source>
        <dbReference type="Proteomes" id="UP001596328"/>
    </source>
</evidence>
<protein>
    <recommendedName>
        <fullName evidence="4">PH domain-containing protein</fullName>
    </recommendedName>
</protein>
<feature type="transmembrane region" description="Helical" evidence="1">
    <location>
        <begin position="180"/>
        <end position="199"/>
    </location>
</feature>
<gene>
    <name evidence="2" type="ORF">ACFQE1_05700</name>
</gene>
<keyword evidence="1" id="KW-1133">Transmembrane helix</keyword>
<dbReference type="AlphaFoldDB" id="A0ABD5RWU6"/>
<reference evidence="2 3" key="1">
    <citation type="journal article" date="2019" name="Int. J. Syst. Evol. Microbiol.">
        <title>The Global Catalogue of Microorganisms (GCM) 10K type strain sequencing project: providing services to taxonomists for standard genome sequencing and annotation.</title>
        <authorList>
            <consortium name="The Broad Institute Genomics Platform"/>
            <consortium name="The Broad Institute Genome Sequencing Center for Infectious Disease"/>
            <person name="Wu L."/>
            <person name="Ma J."/>
        </authorList>
    </citation>
    <scope>NUCLEOTIDE SEQUENCE [LARGE SCALE GENOMIC DNA]</scope>
    <source>
        <strain evidence="2 3">NBRC 111368</strain>
    </source>
</reference>
<evidence type="ECO:0000256" key="1">
    <source>
        <dbReference type="SAM" id="Phobius"/>
    </source>
</evidence>
<accession>A0ABD5RWU6</accession>
<dbReference type="EMBL" id="JBHSWU010000061">
    <property type="protein sequence ID" value="MFC6723878.1"/>
    <property type="molecule type" value="Genomic_DNA"/>
</dbReference>